<protein>
    <submittedName>
        <fullName evidence="2">Uncharacterized protein</fullName>
    </submittedName>
</protein>
<keyword evidence="1" id="KW-0175">Coiled coil</keyword>
<keyword evidence="3" id="KW-1185">Reference proteome</keyword>
<evidence type="ECO:0000256" key="1">
    <source>
        <dbReference type="SAM" id="Coils"/>
    </source>
</evidence>
<comment type="caution">
    <text evidence="2">The sequence shown here is derived from an EMBL/GenBank/DDBJ whole genome shotgun (WGS) entry which is preliminary data.</text>
</comment>
<dbReference type="Proteomes" id="UP000807306">
    <property type="component" value="Unassembled WGS sequence"/>
</dbReference>
<sequence>MPYNRDSLADWVPLSPFPDLRPGAQEWYDPEDDARDRELAEEFARLIELNAELDEKLEELEGRVRRNGETLDKMLSPNRKIMLRIVRERLIIALEKSFRHGLSETPPNTATATNTASPPDPDIIDLLSFHTRRANPSHLRSLILHAASPPTSPFHGLSPDGLDFIVAPTLQGFVSSIITPDHQLCVIRERDRHTVCKEELPMLRWGIERLDFWDERERSGARNVFGVVWRSLDYFLC</sequence>
<organism evidence="2 3">
    <name type="scientific">Crepidotus variabilis</name>
    <dbReference type="NCBI Taxonomy" id="179855"/>
    <lineage>
        <taxon>Eukaryota</taxon>
        <taxon>Fungi</taxon>
        <taxon>Dikarya</taxon>
        <taxon>Basidiomycota</taxon>
        <taxon>Agaricomycotina</taxon>
        <taxon>Agaricomycetes</taxon>
        <taxon>Agaricomycetidae</taxon>
        <taxon>Agaricales</taxon>
        <taxon>Agaricineae</taxon>
        <taxon>Crepidotaceae</taxon>
        <taxon>Crepidotus</taxon>
    </lineage>
</organism>
<name>A0A9P6E3N3_9AGAR</name>
<dbReference type="EMBL" id="MU157977">
    <property type="protein sequence ID" value="KAF9521878.1"/>
    <property type="molecule type" value="Genomic_DNA"/>
</dbReference>
<accession>A0A9P6E3N3</accession>
<evidence type="ECO:0000313" key="2">
    <source>
        <dbReference type="EMBL" id="KAF9521878.1"/>
    </source>
</evidence>
<reference evidence="2" key="1">
    <citation type="submission" date="2020-11" db="EMBL/GenBank/DDBJ databases">
        <authorList>
            <consortium name="DOE Joint Genome Institute"/>
            <person name="Ahrendt S."/>
            <person name="Riley R."/>
            <person name="Andreopoulos W."/>
            <person name="Labutti K."/>
            <person name="Pangilinan J."/>
            <person name="Ruiz-Duenas F.J."/>
            <person name="Barrasa J.M."/>
            <person name="Sanchez-Garcia M."/>
            <person name="Camarero S."/>
            <person name="Miyauchi S."/>
            <person name="Serrano A."/>
            <person name="Linde D."/>
            <person name="Babiker R."/>
            <person name="Drula E."/>
            <person name="Ayuso-Fernandez I."/>
            <person name="Pacheco R."/>
            <person name="Padilla G."/>
            <person name="Ferreira P."/>
            <person name="Barriuso J."/>
            <person name="Kellner H."/>
            <person name="Castanera R."/>
            <person name="Alfaro M."/>
            <person name="Ramirez L."/>
            <person name="Pisabarro A.G."/>
            <person name="Kuo A."/>
            <person name="Tritt A."/>
            <person name="Lipzen A."/>
            <person name="He G."/>
            <person name="Yan M."/>
            <person name="Ng V."/>
            <person name="Cullen D."/>
            <person name="Martin F."/>
            <person name="Rosso M.-N."/>
            <person name="Henrissat B."/>
            <person name="Hibbett D."/>
            <person name="Martinez A.T."/>
            <person name="Grigoriev I.V."/>
        </authorList>
    </citation>
    <scope>NUCLEOTIDE SEQUENCE</scope>
    <source>
        <strain evidence="2">CBS 506.95</strain>
    </source>
</reference>
<proteinExistence type="predicted"/>
<evidence type="ECO:0000313" key="3">
    <source>
        <dbReference type="Proteomes" id="UP000807306"/>
    </source>
</evidence>
<feature type="coiled-coil region" evidence="1">
    <location>
        <begin position="39"/>
        <end position="70"/>
    </location>
</feature>
<dbReference type="AlphaFoldDB" id="A0A9P6E3N3"/>
<gene>
    <name evidence="2" type="ORF">CPB83DRAFT_865155</name>
</gene>